<name>A0A6M3LX26_9ZZZZ</name>
<reference evidence="1" key="1">
    <citation type="submission" date="2020-03" db="EMBL/GenBank/DDBJ databases">
        <title>The deep terrestrial virosphere.</title>
        <authorList>
            <person name="Holmfeldt K."/>
            <person name="Nilsson E."/>
            <person name="Simone D."/>
            <person name="Lopez-Fernandez M."/>
            <person name="Wu X."/>
            <person name="de Brujin I."/>
            <person name="Lundin D."/>
            <person name="Andersson A."/>
            <person name="Bertilsson S."/>
            <person name="Dopson M."/>
        </authorList>
    </citation>
    <scope>NUCLEOTIDE SEQUENCE</scope>
    <source>
        <strain evidence="1">MM415B05627</strain>
    </source>
</reference>
<organism evidence="1">
    <name type="scientific">viral metagenome</name>
    <dbReference type="NCBI Taxonomy" id="1070528"/>
    <lineage>
        <taxon>unclassified sequences</taxon>
        <taxon>metagenomes</taxon>
        <taxon>organismal metagenomes</taxon>
    </lineage>
</organism>
<gene>
    <name evidence="1" type="ORF">MM415B05627_0012</name>
</gene>
<dbReference type="EMBL" id="MT143558">
    <property type="protein sequence ID" value="QJA98174.1"/>
    <property type="molecule type" value="Genomic_DNA"/>
</dbReference>
<proteinExistence type="predicted"/>
<sequence>MSSYYEAAFDAAIDDAREPQQWYVCLVRRCQAYGGPEEGGWWYTVGEVVALREYATVADAEAAAARVEALAEEYSLQAQREHGEHCLRSMEWLDQRGLDADYLPEPDGPDEYSVGVYAEVPTWNNRRPQYC</sequence>
<dbReference type="AlphaFoldDB" id="A0A6M3LX26"/>
<protein>
    <submittedName>
        <fullName evidence="1">Uncharacterized protein</fullName>
    </submittedName>
</protein>
<accession>A0A6M3LX26</accession>
<evidence type="ECO:0000313" key="1">
    <source>
        <dbReference type="EMBL" id="QJA98174.1"/>
    </source>
</evidence>